<gene>
    <name evidence="1" type="ORF">TRIUR3_09487</name>
</gene>
<protein>
    <submittedName>
        <fullName evidence="1">Uncharacterized protein</fullName>
    </submittedName>
</protein>
<reference evidence="1" key="1">
    <citation type="journal article" date="2013" name="Nature">
        <title>Draft genome of the wheat A-genome progenitor Triticum urartu.</title>
        <authorList>
            <person name="Ling H.Q."/>
            <person name="Zhao S."/>
            <person name="Liu D."/>
            <person name="Wang J."/>
            <person name="Sun H."/>
            <person name="Zhang C."/>
            <person name="Fan H."/>
            <person name="Li D."/>
            <person name="Dong L."/>
            <person name="Tao Y."/>
            <person name="Gao C."/>
            <person name="Wu H."/>
            <person name="Li Y."/>
            <person name="Cui Y."/>
            <person name="Guo X."/>
            <person name="Zheng S."/>
            <person name="Wang B."/>
            <person name="Yu K."/>
            <person name="Liang Q."/>
            <person name="Yang W."/>
            <person name="Lou X."/>
            <person name="Chen J."/>
            <person name="Feng M."/>
            <person name="Jian J."/>
            <person name="Zhang X."/>
            <person name="Luo G."/>
            <person name="Jiang Y."/>
            <person name="Liu J."/>
            <person name="Wang Z."/>
            <person name="Sha Y."/>
            <person name="Zhang B."/>
            <person name="Wu H."/>
            <person name="Tang D."/>
            <person name="Shen Q."/>
            <person name="Xue P."/>
            <person name="Zou S."/>
            <person name="Wang X."/>
            <person name="Liu X."/>
            <person name="Wang F."/>
            <person name="Yang Y."/>
            <person name="An X."/>
            <person name="Dong Z."/>
            <person name="Zhang K."/>
            <person name="Zhang X."/>
            <person name="Luo M.C."/>
            <person name="Dvorak J."/>
            <person name="Tong Y."/>
            <person name="Wang J."/>
            <person name="Yang H."/>
            <person name="Li Z."/>
            <person name="Wang D."/>
            <person name="Zhang A."/>
            <person name="Wang J."/>
        </authorList>
    </citation>
    <scope>NUCLEOTIDE SEQUENCE</scope>
</reference>
<dbReference type="EMBL" id="KD203565">
    <property type="protein sequence ID" value="EMS52721.1"/>
    <property type="molecule type" value="Genomic_DNA"/>
</dbReference>
<proteinExistence type="predicted"/>
<sequence>MAPLHKFGLAQETFTLKVMLNAYGASAASTRSAALAAMDRRETLNYERVGSSGVPGEHEDDVCVAGREGDHCRRDDVEVLHEHTHTHQDRVPEVHLEGPTAYWEGVPDDEEDLVIFRLEKIVEAFNGCYIFILDFNVSLAMMDQKENI</sequence>
<evidence type="ECO:0000313" key="1">
    <source>
        <dbReference type="EMBL" id="EMS52721.1"/>
    </source>
</evidence>
<dbReference type="AlphaFoldDB" id="M7YZU2"/>
<accession>M7YZU2</accession>
<organism evidence="1">
    <name type="scientific">Triticum urartu</name>
    <name type="common">Red wild einkorn</name>
    <name type="synonym">Crithodium urartu</name>
    <dbReference type="NCBI Taxonomy" id="4572"/>
    <lineage>
        <taxon>Eukaryota</taxon>
        <taxon>Viridiplantae</taxon>
        <taxon>Streptophyta</taxon>
        <taxon>Embryophyta</taxon>
        <taxon>Tracheophyta</taxon>
        <taxon>Spermatophyta</taxon>
        <taxon>Magnoliopsida</taxon>
        <taxon>Liliopsida</taxon>
        <taxon>Poales</taxon>
        <taxon>Poaceae</taxon>
        <taxon>BOP clade</taxon>
        <taxon>Pooideae</taxon>
        <taxon>Triticodae</taxon>
        <taxon>Triticeae</taxon>
        <taxon>Triticinae</taxon>
        <taxon>Triticum</taxon>
    </lineage>
</organism>
<name>M7YZU2_TRIUA</name>